<feature type="transmembrane region" description="Helical" evidence="2">
    <location>
        <begin position="183"/>
        <end position="204"/>
    </location>
</feature>
<feature type="transmembrane region" description="Helical" evidence="2">
    <location>
        <begin position="216"/>
        <end position="236"/>
    </location>
</feature>
<dbReference type="PANTHER" id="PTHR22911">
    <property type="entry name" value="ACYL-MALONYL CONDENSING ENZYME-RELATED"/>
    <property type="match status" value="1"/>
</dbReference>
<comment type="caution">
    <text evidence="4">The sequence shown here is derived from an EMBL/GenBank/DDBJ whole genome shotgun (WGS) entry which is preliminary data.</text>
</comment>
<feature type="transmembrane region" description="Helical" evidence="2">
    <location>
        <begin position="69"/>
        <end position="88"/>
    </location>
</feature>
<proteinExistence type="inferred from homology"/>
<feature type="domain" description="EamA" evidence="3">
    <location>
        <begin position="10"/>
        <end position="139"/>
    </location>
</feature>
<dbReference type="InterPro" id="IPR037185">
    <property type="entry name" value="EmrE-like"/>
</dbReference>
<dbReference type="RefSeq" id="WP_121250267.1">
    <property type="nucleotide sequence ID" value="NZ_RBIL01000001.1"/>
</dbReference>
<feature type="transmembrane region" description="Helical" evidence="2">
    <location>
        <begin position="154"/>
        <end position="171"/>
    </location>
</feature>
<dbReference type="Pfam" id="PF00892">
    <property type="entry name" value="EamA"/>
    <property type="match status" value="2"/>
</dbReference>
<dbReference type="GO" id="GO:0016020">
    <property type="term" value="C:membrane"/>
    <property type="evidence" value="ECO:0007669"/>
    <property type="project" value="InterPro"/>
</dbReference>
<dbReference type="AlphaFoldDB" id="A0A660LD95"/>
<feature type="transmembrane region" description="Helical" evidence="2">
    <location>
        <begin position="123"/>
        <end position="142"/>
    </location>
</feature>
<reference evidence="4 5" key="1">
    <citation type="submission" date="2018-10" db="EMBL/GenBank/DDBJ databases">
        <title>Genomic Encyclopedia of Archaeal and Bacterial Type Strains, Phase II (KMG-II): from individual species to whole genera.</title>
        <authorList>
            <person name="Goeker M."/>
        </authorList>
    </citation>
    <scope>NUCLEOTIDE SEQUENCE [LARGE SCALE GENOMIC DNA]</scope>
    <source>
        <strain evidence="4 5">DSM 14954</strain>
    </source>
</reference>
<feature type="transmembrane region" description="Helical" evidence="2">
    <location>
        <begin position="38"/>
        <end position="57"/>
    </location>
</feature>
<feature type="transmembrane region" description="Helical" evidence="2">
    <location>
        <begin position="243"/>
        <end position="265"/>
    </location>
</feature>
<feature type="transmembrane region" description="Helical" evidence="2">
    <location>
        <begin position="271"/>
        <end position="293"/>
    </location>
</feature>
<sequence length="300" mass="31086">MHRRIVDQPVLAGVLGAVVIAFSAILVDLADVSPVSAALWRCAYALVPLGVIAWFEHRKYGPRSRRERRLAFAAGALFAVDIVVWHYAIEDVGAGLATVLGNLQVVIVPFVALAVLGEKVPKAILLALPPVCAGVVLVSGALEDGAYGANPARGALLGVATGIAYAAFLLVQRQGSMDLRRPGGALFDMSIVATLCSLALGLAIGTDDLTPAWPSAGWLVLLALTSQFLGWMLITLSLPRLPAAMTSLILTIQPIGSVALGAVLLSQEPSALQLAGCALILVGLLTGTGAASARRRPRPA</sequence>
<name>A0A660LD95_9ACTN</name>
<dbReference type="Gene3D" id="1.10.3730.20">
    <property type="match status" value="1"/>
</dbReference>
<feature type="domain" description="EamA" evidence="3">
    <location>
        <begin position="153"/>
        <end position="285"/>
    </location>
</feature>
<keyword evidence="2" id="KW-1133">Transmembrane helix</keyword>
<gene>
    <name evidence="4" type="ORF">C8N24_2431</name>
</gene>
<dbReference type="SUPFAM" id="SSF103481">
    <property type="entry name" value="Multidrug resistance efflux transporter EmrE"/>
    <property type="match status" value="2"/>
</dbReference>
<feature type="transmembrane region" description="Helical" evidence="2">
    <location>
        <begin position="94"/>
        <end position="116"/>
    </location>
</feature>
<comment type="similarity">
    <text evidence="1">Belongs to the EamA transporter family.</text>
</comment>
<evidence type="ECO:0000259" key="3">
    <source>
        <dbReference type="Pfam" id="PF00892"/>
    </source>
</evidence>
<organism evidence="4 5">
    <name type="scientific">Solirubrobacter pauli</name>
    <dbReference type="NCBI Taxonomy" id="166793"/>
    <lineage>
        <taxon>Bacteria</taxon>
        <taxon>Bacillati</taxon>
        <taxon>Actinomycetota</taxon>
        <taxon>Thermoleophilia</taxon>
        <taxon>Solirubrobacterales</taxon>
        <taxon>Solirubrobacteraceae</taxon>
        <taxon>Solirubrobacter</taxon>
    </lineage>
</organism>
<keyword evidence="5" id="KW-1185">Reference proteome</keyword>
<protein>
    <submittedName>
        <fullName evidence="4">Drug/metabolite transporter (DMT)-like permease</fullName>
    </submittedName>
</protein>
<dbReference type="InterPro" id="IPR000620">
    <property type="entry name" value="EamA_dom"/>
</dbReference>
<evidence type="ECO:0000313" key="4">
    <source>
        <dbReference type="EMBL" id="RKQ92579.1"/>
    </source>
</evidence>
<dbReference type="EMBL" id="RBIL01000001">
    <property type="protein sequence ID" value="RKQ92579.1"/>
    <property type="molecule type" value="Genomic_DNA"/>
</dbReference>
<evidence type="ECO:0000256" key="2">
    <source>
        <dbReference type="SAM" id="Phobius"/>
    </source>
</evidence>
<dbReference type="OrthoDB" id="5315632at2"/>
<feature type="transmembrane region" description="Helical" evidence="2">
    <location>
        <begin position="9"/>
        <end position="26"/>
    </location>
</feature>
<evidence type="ECO:0000313" key="5">
    <source>
        <dbReference type="Proteomes" id="UP000278962"/>
    </source>
</evidence>
<keyword evidence="2" id="KW-0472">Membrane</keyword>
<evidence type="ECO:0000256" key="1">
    <source>
        <dbReference type="ARBA" id="ARBA00007362"/>
    </source>
</evidence>
<accession>A0A660LD95</accession>
<keyword evidence="2" id="KW-0812">Transmembrane</keyword>
<dbReference type="Proteomes" id="UP000278962">
    <property type="component" value="Unassembled WGS sequence"/>
</dbReference>